<keyword evidence="3" id="KW-1185">Reference proteome</keyword>
<organism evidence="2 3">
    <name type="scientific">Allorhizobium borbori</name>
    <dbReference type="NCBI Taxonomy" id="485907"/>
    <lineage>
        <taxon>Bacteria</taxon>
        <taxon>Pseudomonadati</taxon>
        <taxon>Pseudomonadota</taxon>
        <taxon>Alphaproteobacteria</taxon>
        <taxon>Hyphomicrobiales</taxon>
        <taxon>Rhizobiaceae</taxon>
        <taxon>Rhizobium/Agrobacterium group</taxon>
        <taxon>Allorhizobium</taxon>
    </lineage>
</organism>
<dbReference type="InterPro" id="IPR010982">
    <property type="entry name" value="Lambda_DNA-bd_dom_sf"/>
</dbReference>
<dbReference type="CDD" id="cd00093">
    <property type="entry name" value="HTH_XRE"/>
    <property type="match status" value="1"/>
</dbReference>
<evidence type="ECO:0000259" key="1">
    <source>
        <dbReference type="PROSITE" id="PS50943"/>
    </source>
</evidence>
<dbReference type="Gene3D" id="1.10.260.40">
    <property type="entry name" value="lambda repressor-like DNA-binding domains"/>
    <property type="match status" value="1"/>
</dbReference>
<dbReference type="RefSeq" id="WP_183792202.1">
    <property type="nucleotide sequence ID" value="NZ_JACIDU010000007.1"/>
</dbReference>
<gene>
    <name evidence="2" type="ORF">GGQ66_002119</name>
</gene>
<comment type="caution">
    <text evidence="2">The sequence shown here is derived from an EMBL/GenBank/DDBJ whole genome shotgun (WGS) entry which is preliminary data.</text>
</comment>
<reference evidence="2 3" key="1">
    <citation type="submission" date="2020-08" db="EMBL/GenBank/DDBJ databases">
        <title>Genomic Encyclopedia of Type Strains, Phase IV (KMG-IV): sequencing the most valuable type-strain genomes for metagenomic binning, comparative biology and taxonomic classification.</title>
        <authorList>
            <person name="Goeker M."/>
        </authorList>
    </citation>
    <scope>NUCLEOTIDE SEQUENCE [LARGE SCALE GENOMIC DNA]</scope>
    <source>
        <strain evidence="2 3">DSM 26385</strain>
    </source>
</reference>
<dbReference type="AlphaFoldDB" id="A0A7W6K3G7"/>
<dbReference type="SUPFAM" id="SSF47413">
    <property type="entry name" value="lambda repressor-like DNA-binding domains"/>
    <property type="match status" value="1"/>
</dbReference>
<dbReference type="Proteomes" id="UP000584824">
    <property type="component" value="Unassembled WGS sequence"/>
</dbReference>
<dbReference type="Pfam" id="PF01381">
    <property type="entry name" value="HTH_3"/>
    <property type="match status" value="1"/>
</dbReference>
<feature type="domain" description="HTH cro/C1-type" evidence="1">
    <location>
        <begin position="11"/>
        <end position="46"/>
    </location>
</feature>
<protein>
    <submittedName>
        <fullName evidence="2">Transcriptional regulator with XRE-family HTH domain</fullName>
    </submittedName>
</protein>
<proteinExistence type="predicted"/>
<dbReference type="PROSITE" id="PS50943">
    <property type="entry name" value="HTH_CROC1"/>
    <property type="match status" value="1"/>
</dbReference>
<accession>A0A7W6K3G7</accession>
<name>A0A7W6K3G7_9HYPH</name>
<evidence type="ECO:0000313" key="2">
    <source>
        <dbReference type="EMBL" id="MBB4103561.1"/>
    </source>
</evidence>
<evidence type="ECO:0000313" key="3">
    <source>
        <dbReference type="Proteomes" id="UP000584824"/>
    </source>
</evidence>
<dbReference type="InterPro" id="IPR001387">
    <property type="entry name" value="Cro/C1-type_HTH"/>
</dbReference>
<dbReference type="EMBL" id="JACIDU010000007">
    <property type="protein sequence ID" value="MBB4103561.1"/>
    <property type="molecule type" value="Genomic_DNA"/>
</dbReference>
<sequence length="111" mass="11897">MTTTITGENILRYWRTGANLTQSQFATAMGVPLRTYEDLEAGKATIRPVHLAAAQWGLIILAADSPLKMGFLPLEVSAVIEKLTKPTAEAVQPASGIQTTVPFGLRPSSET</sequence>
<dbReference type="GO" id="GO:0003677">
    <property type="term" value="F:DNA binding"/>
    <property type="evidence" value="ECO:0007669"/>
    <property type="project" value="InterPro"/>
</dbReference>